<dbReference type="Proteomes" id="UP000309038">
    <property type="component" value="Unassembled WGS sequence"/>
</dbReference>
<reference evidence="1 2" key="1">
    <citation type="submission" date="2019-02" db="EMBL/GenBank/DDBJ databases">
        <title>Genome sequencing of the rare red list fungi Phlebia centrifuga.</title>
        <authorList>
            <person name="Buettner E."/>
            <person name="Kellner H."/>
        </authorList>
    </citation>
    <scope>NUCLEOTIDE SEQUENCE [LARGE SCALE GENOMIC DNA]</scope>
    <source>
        <strain evidence="1 2">DSM 108282</strain>
    </source>
</reference>
<sequence>MDIQDPRLLIAAALIGLGALSLRRLLLVFRVAVTPPSVSDNVGPKQIGNTTAKLSRSRPAGEWIPVDFDYPRVDKCLNAISDIKPIPYRPFKWGEYHVTMGIRSMPWDDWVELDNQFLQYHRIREERVKTKGDRLIQTLPATPGLVDSGRDAAKELVQELAEYLSQRFPDMYIIARHDSDQDSSGWHGQSSIKEITIVPLRKTYKLDEEDPMTVSALLFVLPLNYKATYDLMIAVVQYPGGPRDND</sequence>
<proteinExistence type="predicted"/>
<dbReference type="EMBL" id="SGPJ01000017">
    <property type="protein sequence ID" value="THH01762.1"/>
    <property type="molecule type" value="Genomic_DNA"/>
</dbReference>
<dbReference type="InterPro" id="IPR021848">
    <property type="entry name" value="HODM_asu-like"/>
</dbReference>
<organism evidence="1 2">
    <name type="scientific">Hermanssonia centrifuga</name>
    <dbReference type="NCBI Taxonomy" id="98765"/>
    <lineage>
        <taxon>Eukaryota</taxon>
        <taxon>Fungi</taxon>
        <taxon>Dikarya</taxon>
        <taxon>Basidiomycota</taxon>
        <taxon>Agaricomycotina</taxon>
        <taxon>Agaricomycetes</taxon>
        <taxon>Polyporales</taxon>
        <taxon>Meruliaceae</taxon>
        <taxon>Hermanssonia</taxon>
    </lineage>
</organism>
<dbReference type="AlphaFoldDB" id="A0A4S4KSX6"/>
<protein>
    <submittedName>
        <fullName evidence="1">Uncharacterized protein</fullName>
    </submittedName>
</protein>
<name>A0A4S4KSX6_9APHY</name>
<keyword evidence="2" id="KW-1185">Reference proteome</keyword>
<evidence type="ECO:0000313" key="2">
    <source>
        <dbReference type="Proteomes" id="UP000309038"/>
    </source>
</evidence>
<comment type="caution">
    <text evidence="1">The sequence shown here is derived from an EMBL/GenBank/DDBJ whole genome shotgun (WGS) entry which is preliminary data.</text>
</comment>
<dbReference type="Pfam" id="PF11927">
    <property type="entry name" value="HODM_asu-like"/>
    <property type="match status" value="1"/>
</dbReference>
<evidence type="ECO:0000313" key="1">
    <source>
        <dbReference type="EMBL" id="THH01762.1"/>
    </source>
</evidence>
<gene>
    <name evidence="1" type="ORF">EW026_g1000</name>
</gene>
<accession>A0A4S4KSX6</accession>